<sequence>MNGEDLMHATLPAKFYGVSSERLEPLIWADVDPHNVSGGLGNPPRFGGMWLLQVRSCKIRGHQASARRKDSRLEQNIYNSTRQIQSVKYIRTENQIFIPFCGGLPSGVVLRDLQYRYSTLLLVSCLRSKSPTAQVGATCMGLVDTIHYMDPHILPMRYTHSEGVNRPENKELEKMIKVYRAGITVAHRHDGGHWVLRK</sequence>
<accession>A0A3N4KXH7</accession>
<dbReference type="AlphaFoldDB" id="A0A3N4KXH7"/>
<name>A0A3N4KXH7_9PEZI</name>
<dbReference type="EMBL" id="ML119114">
    <property type="protein sequence ID" value="RPB15273.1"/>
    <property type="molecule type" value="Genomic_DNA"/>
</dbReference>
<dbReference type="Proteomes" id="UP000277580">
    <property type="component" value="Unassembled WGS sequence"/>
</dbReference>
<organism evidence="1 2">
    <name type="scientific">Morchella conica CCBAS932</name>
    <dbReference type="NCBI Taxonomy" id="1392247"/>
    <lineage>
        <taxon>Eukaryota</taxon>
        <taxon>Fungi</taxon>
        <taxon>Dikarya</taxon>
        <taxon>Ascomycota</taxon>
        <taxon>Pezizomycotina</taxon>
        <taxon>Pezizomycetes</taxon>
        <taxon>Pezizales</taxon>
        <taxon>Morchellaceae</taxon>
        <taxon>Morchella</taxon>
    </lineage>
</organism>
<reference evidence="1 2" key="1">
    <citation type="journal article" date="2018" name="Nat. Ecol. Evol.">
        <title>Pezizomycetes genomes reveal the molecular basis of ectomycorrhizal truffle lifestyle.</title>
        <authorList>
            <person name="Murat C."/>
            <person name="Payen T."/>
            <person name="Noel B."/>
            <person name="Kuo A."/>
            <person name="Morin E."/>
            <person name="Chen J."/>
            <person name="Kohler A."/>
            <person name="Krizsan K."/>
            <person name="Balestrini R."/>
            <person name="Da Silva C."/>
            <person name="Montanini B."/>
            <person name="Hainaut M."/>
            <person name="Levati E."/>
            <person name="Barry K.W."/>
            <person name="Belfiori B."/>
            <person name="Cichocki N."/>
            <person name="Clum A."/>
            <person name="Dockter R.B."/>
            <person name="Fauchery L."/>
            <person name="Guy J."/>
            <person name="Iotti M."/>
            <person name="Le Tacon F."/>
            <person name="Lindquist E.A."/>
            <person name="Lipzen A."/>
            <person name="Malagnac F."/>
            <person name="Mello A."/>
            <person name="Molinier V."/>
            <person name="Miyauchi S."/>
            <person name="Poulain J."/>
            <person name="Riccioni C."/>
            <person name="Rubini A."/>
            <person name="Sitrit Y."/>
            <person name="Splivallo R."/>
            <person name="Traeger S."/>
            <person name="Wang M."/>
            <person name="Zifcakova L."/>
            <person name="Wipf D."/>
            <person name="Zambonelli A."/>
            <person name="Paolocci F."/>
            <person name="Nowrousian M."/>
            <person name="Ottonello S."/>
            <person name="Baldrian P."/>
            <person name="Spatafora J.W."/>
            <person name="Henrissat B."/>
            <person name="Nagy L.G."/>
            <person name="Aury J.M."/>
            <person name="Wincker P."/>
            <person name="Grigoriev I.V."/>
            <person name="Bonfante P."/>
            <person name="Martin F.M."/>
        </authorList>
    </citation>
    <scope>NUCLEOTIDE SEQUENCE [LARGE SCALE GENOMIC DNA]</scope>
    <source>
        <strain evidence="1 2">CCBAS932</strain>
    </source>
</reference>
<evidence type="ECO:0000313" key="2">
    <source>
        <dbReference type="Proteomes" id="UP000277580"/>
    </source>
</evidence>
<protein>
    <submittedName>
        <fullName evidence="1">Uncharacterized protein</fullName>
    </submittedName>
</protein>
<gene>
    <name evidence="1" type="ORF">P167DRAFT_563259</name>
</gene>
<evidence type="ECO:0000313" key="1">
    <source>
        <dbReference type="EMBL" id="RPB15273.1"/>
    </source>
</evidence>
<dbReference type="InParanoid" id="A0A3N4KXH7"/>
<proteinExistence type="predicted"/>
<keyword evidence="2" id="KW-1185">Reference proteome</keyword>